<gene>
    <name evidence="1" type="ORF">HMPREF3206_00985</name>
</gene>
<protein>
    <recommendedName>
        <fullName evidence="3">N-acetyltransferase domain-containing protein</fullName>
    </recommendedName>
</protein>
<proteinExistence type="predicted"/>
<dbReference type="Gene3D" id="3.40.630.30">
    <property type="match status" value="1"/>
</dbReference>
<organism evidence="1 2">
    <name type="scientific">Fusobacterium equinum</name>
    <dbReference type="NCBI Taxonomy" id="134605"/>
    <lineage>
        <taxon>Bacteria</taxon>
        <taxon>Fusobacteriati</taxon>
        <taxon>Fusobacteriota</taxon>
        <taxon>Fusobacteriia</taxon>
        <taxon>Fusobacteriales</taxon>
        <taxon>Fusobacteriaceae</taxon>
        <taxon>Fusobacterium</taxon>
    </lineage>
</organism>
<evidence type="ECO:0000313" key="2">
    <source>
        <dbReference type="Proteomes" id="UP000070617"/>
    </source>
</evidence>
<dbReference type="InterPro" id="IPR016181">
    <property type="entry name" value="Acyl_CoA_acyltransferase"/>
</dbReference>
<evidence type="ECO:0000313" key="1">
    <source>
        <dbReference type="EMBL" id="KXA14485.1"/>
    </source>
</evidence>
<dbReference type="PATRIC" id="fig|134605.3.peg.978"/>
<dbReference type="RefSeq" id="WP_261787143.1">
    <property type="nucleotide sequence ID" value="NZ_KQ956536.1"/>
</dbReference>
<dbReference type="EMBL" id="LRPX01000043">
    <property type="protein sequence ID" value="KXA14485.1"/>
    <property type="molecule type" value="Genomic_DNA"/>
</dbReference>
<reference evidence="2" key="1">
    <citation type="submission" date="2016-01" db="EMBL/GenBank/DDBJ databases">
        <authorList>
            <person name="Mitreva M."/>
            <person name="Pepin K.H."/>
            <person name="Mihindukulasuriya K.A."/>
            <person name="Fulton R."/>
            <person name="Fronick C."/>
            <person name="O'Laughlin M."/>
            <person name="Miner T."/>
            <person name="Herter B."/>
            <person name="Rosa B.A."/>
            <person name="Cordes M."/>
            <person name="Tomlinson C."/>
            <person name="Wollam A."/>
            <person name="Palsikar V.B."/>
            <person name="Mardis E.R."/>
            <person name="Wilson R.K."/>
        </authorList>
    </citation>
    <scope>NUCLEOTIDE SEQUENCE [LARGE SCALE GENOMIC DNA]</scope>
    <source>
        <strain evidence="2">CMW8396</strain>
    </source>
</reference>
<comment type="caution">
    <text evidence="1">The sequence shown here is derived from an EMBL/GenBank/DDBJ whole genome shotgun (WGS) entry which is preliminary data.</text>
</comment>
<accession>A0A133NDW3</accession>
<keyword evidence="2" id="KW-1185">Reference proteome</keyword>
<dbReference type="STRING" id="134605.HMPREF3206_00985"/>
<dbReference type="Proteomes" id="UP000070617">
    <property type="component" value="Unassembled WGS sequence"/>
</dbReference>
<dbReference type="AlphaFoldDB" id="A0A133NDW3"/>
<sequence>MVLETERLYLRNWTEEDAEALFYCAKDNRVGPMAGWLPHYFFPTLLR</sequence>
<name>A0A133NDW3_9FUSO</name>
<evidence type="ECO:0008006" key="3">
    <source>
        <dbReference type="Google" id="ProtNLM"/>
    </source>
</evidence>
<dbReference type="SUPFAM" id="SSF55729">
    <property type="entry name" value="Acyl-CoA N-acyltransferases (Nat)"/>
    <property type="match status" value="1"/>
</dbReference>